<dbReference type="AlphaFoldDB" id="W1DUC3"/>
<evidence type="ECO:0000313" key="2">
    <source>
        <dbReference type="Proteomes" id="UP000019183"/>
    </source>
</evidence>
<name>W1DUC3_KLEPN</name>
<dbReference type="EMBL" id="CBWK010000887">
    <property type="protein sequence ID" value="CDL13066.1"/>
    <property type="molecule type" value="Genomic_DNA"/>
</dbReference>
<protein>
    <submittedName>
        <fullName evidence="1">Uncharacterized protein</fullName>
    </submittedName>
</protein>
<evidence type="ECO:0000313" key="1">
    <source>
        <dbReference type="EMBL" id="CDL13066.1"/>
    </source>
</evidence>
<accession>W1DUC3</accession>
<comment type="caution">
    <text evidence="1">The sequence shown here is derived from an EMBL/GenBank/DDBJ whole genome shotgun (WGS) entry which is preliminary data.</text>
</comment>
<reference evidence="1" key="1">
    <citation type="submission" date="2013-10" db="EMBL/GenBank/DDBJ databases">
        <title>Antibiotic resistance diversity of beta-lactamase producers in the General Hospital Vienna.</title>
        <authorList>
            <person name="Barisic I."/>
            <person name="Mitteregger D."/>
            <person name="Hirschl A.M."/>
            <person name="Noehammer C."/>
            <person name="Wiesinger-Mayr H."/>
        </authorList>
    </citation>
    <scope>NUCLEOTIDE SEQUENCE [LARGE SCALE GENOMIC DNA]</scope>
    <source>
        <strain evidence="1">IS43</strain>
    </source>
</reference>
<sequence>MDHRHLLFLRLIESKKALGLALNFILKRVVDTVVDQIEEADVAGGMTQVGQEGRFIRGVRVAGQIENRQGGRVHCVLRKRGNKLWVDSVSGFGHNSSAW</sequence>
<organism evidence="1 2">
    <name type="scientific">Klebsiella pneumoniae IS43</name>
    <dbReference type="NCBI Taxonomy" id="1432552"/>
    <lineage>
        <taxon>Bacteria</taxon>
        <taxon>Pseudomonadati</taxon>
        <taxon>Pseudomonadota</taxon>
        <taxon>Gammaproteobacteria</taxon>
        <taxon>Enterobacterales</taxon>
        <taxon>Enterobacteriaceae</taxon>
        <taxon>Klebsiella/Raoultella group</taxon>
        <taxon>Klebsiella</taxon>
        <taxon>Klebsiella pneumoniae complex</taxon>
    </lineage>
</organism>
<keyword evidence="2" id="KW-1185">Reference proteome</keyword>
<dbReference type="Proteomes" id="UP000019183">
    <property type="component" value="Unassembled WGS sequence"/>
</dbReference>
<proteinExistence type="predicted"/>